<dbReference type="RefSeq" id="WP_354635229.1">
    <property type="nucleotide sequence ID" value="NZ_CP159837.1"/>
</dbReference>
<proteinExistence type="predicted"/>
<evidence type="ECO:0000313" key="2">
    <source>
        <dbReference type="EMBL" id="XCM36554.1"/>
    </source>
</evidence>
<keyword evidence="1" id="KW-0472">Membrane</keyword>
<keyword evidence="1" id="KW-1133">Transmembrane helix</keyword>
<feature type="transmembrane region" description="Helical" evidence="1">
    <location>
        <begin position="153"/>
        <end position="173"/>
    </location>
</feature>
<organism evidence="2">
    <name type="scientific">Planktothricoides raciborskii GIHE-MW2</name>
    <dbReference type="NCBI Taxonomy" id="2792601"/>
    <lineage>
        <taxon>Bacteria</taxon>
        <taxon>Bacillati</taxon>
        <taxon>Cyanobacteriota</taxon>
        <taxon>Cyanophyceae</taxon>
        <taxon>Oscillatoriophycideae</taxon>
        <taxon>Oscillatoriales</taxon>
        <taxon>Oscillatoriaceae</taxon>
        <taxon>Planktothricoides</taxon>
    </lineage>
</organism>
<protein>
    <submittedName>
        <fullName evidence="2">Uncharacterized protein</fullName>
    </submittedName>
</protein>
<name>A0AAU8JEL9_9CYAN</name>
<keyword evidence="1" id="KW-0812">Transmembrane</keyword>
<sequence length="352" mass="38910">MSNPLVQPLNLTAHARLEKSLGYEYPRRWVAWHWEPDINQLMYSDGKNVGTGSALAWQVFLQHPQIAPQIQDYGLNQTDQYWLLLDRESRNLYIGEAKVIQNLLENPESLLMLAGLDGNSNFLGDVLGDTKAAVQETVEKITQVNLLGSLKKLLPIGGAIGAIASVGIVAGLIPCQKFQTRTNITTNPVISVNSESPCGSGGSQDFSAYKNQNKNQSALHLIGIYEARGDHRIDYRPTGEVTVQIAKQKQPIVLALSAYEPVQWKIKAEPGAVISKIIVNGYHDQQVLGVENILVQEYSYEETGQSLGNFMYEWNASESQSPSSLVTKLEQLTGSQLTSFQGCYRGTQFQVK</sequence>
<dbReference type="AlphaFoldDB" id="A0AAU8JEL9"/>
<gene>
    <name evidence="2" type="ORF">ABWT76_005319</name>
</gene>
<dbReference type="EMBL" id="CP159837">
    <property type="protein sequence ID" value="XCM36554.1"/>
    <property type="molecule type" value="Genomic_DNA"/>
</dbReference>
<reference evidence="2" key="1">
    <citation type="submission" date="2024-07" db="EMBL/GenBank/DDBJ databases">
        <authorList>
            <person name="Kim Y.J."/>
            <person name="Jeong J.Y."/>
        </authorList>
    </citation>
    <scope>NUCLEOTIDE SEQUENCE</scope>
    <source>
        <strain evidence="2">GIHE-MW2</strain>
    </source>
</reference>
<accession>A0AAU8JEL9</accession>
<evidence type="ECO:0000256" key="1">
    <source>
        <dbReference type="SAM" id="Phobius"/>
    </source>
</evidence>